<proteinExistence type="predicted"/>
<dbReference type="Proteomes" id="UP000320055">
    <property type="component" value="Unassembled WGS sequence"/>
</dbReference>
<sequence length="41" mass="4941">MMLNMLIYSNLTTYCRCYAHLNEFQDITFECPFFKINPLSN</sequence>
<evidence type="ECO:0000313" key="1">
    <source>
        <dbReference type="EMBL" id="VEP16782.1"/>
    </source>
</evidence>
<evidence type="ECO:0000313" key="2">
    <source>
        <dbReference type="Proteomes" id="UP000320055"/>
    </source>
</evidence>
<organism evidence="1 2">
    <name type="scientific">Hyella patelloides LEGE 07179</name>
    <dbReference type="NCBI Taxonomy" id="945734"/>
    <lineage>
        <taxon>Bacteria</taxon>
        <taxon>Bacillati</taxon>
        <taxon>Cyanobacteriota</taxon>
        <taxon>Cyanophyceae</taxon>
        <taxon>Pleurocapsales</taxon>
        <taxon>Hyellaceae</taxon>
        <taxon>Hyella</taxon>
    </lineage>
</organism>
<name>A0A563VZ95_9CYAN</name>
<protein>
    <submittedName>
        <fullName evidence="1">Uncharacterized protein</fullName>
    </submittedName>
</protein>
<gene>
    <name evidence="1" type="ORF">H1P_4950006</name>
</gene>
<dbReference type="EMBL" id="CAACVJ010000440">
    <property type="protein sequence ID" value="VEP16782.1"/>
    <property type="molecule type" value="Genomic_DNA"/>
</dbReference>
<keyword evidence="2" id="KW-1185">Reference proteome</keyword>
<reference evidence="1 2" key="1">
    <citation type="submission" date="2019-01" db="EMBL/GenBank/DDBJ databases">
        <authorList>
            <person name="Brito A."/>
        </authorList>
    </citation>
    <scope>NUCLEOTIDE SEQUENCE [LARGE SCALE GENOMIC DNA]</scope>
    <source>
        <strain evidence="1">1</strain>
    </source>
</reference>
<dbReference type="AlphaFoldDB" id="A0A563VZ95"/>
<accession>A0A563VZ95</accession>